<dbReference type="AlphaFoldDB" id="A0A076EYT6"/>
<dbReference type="SUPFAM" id="SSF47203">
    <property type="entry name" value="Acyl-CoA dehydrogenase C-terminal domain-like"/>
    <property type="match status" value="1"/>
</dbReference>
<evidence type="ECO:0000313" key="16">
    <source>
        <dbReference type="Proteomes" id="UP000028488"/>
    </source>
</evidence>
<evidence type="ECO:0000256" key="1">
    <source>
        <dbReference type="ARBA" id="ARBA00001974"/>
    </source>
</evidence>
<organism evidence="15 16">
    <name type="scientific">Rhodococcus opacus</name>
    <name type="common">Nocardia opaca</name>
    <dbReference type="NCBI Taxonomy" id="37919"/>
    <lineage>
        <taxon>Bacteria</taxon>
        <taxon>Bacillati</taxon>
        <taxon>Actinomycetota</taxon>
        <taxon>Actinomycetes</taxon>
        <taxon>Mycobacteriales</taxon>
        <taxon>Nocardiaceae</taxon>
        <taxon>Rhodococcus</taxon>
    </lineage>
</organism>
<feature type="domain" description="Acetyl-CoA dehydrogenase-like C-terminal" evidence="14">
    <location>
        <begin position="474"/>
        <end position="585"/>
    </location>
</feature>
<keyword evidence="4 10" id="KW-0274">FAD</keyword>
<evidence type="ECO:0000259" key="12">
    <source>
        <dbReference type="Pfam" id="PF02770"/>
    </source>
</evidence>
<evidence type="ECO:0000256" key="3">
    <source>
        <dbReference type="ARBA" id="ARBA00022630"/>
    </source>
</evidence>
<evidence type="ECO:0000256" key="4">
    <source>
        <dbReference type="ARBA" id="ARBA00022827"/>
    </source>
</evidence>
<accession>A0A076EYT6</accession>
<keyword evidence="3 10" id="KW-0285">Flavoprotein</keyword>
<dbReference type="InterPro" id="IPR046373">
    <property type="entry name" value="Acyl-CoA_Oxase/DH_mid-dom_sf"/>
</dbReference>
<keyword evidence="5 10" id="KW-0560">Oxidoreductase</keyword>
<comment type="function">
    <text evidence="7">Involved in the assimilation of dimethylsulphoniopropionate (DMSP), an important compound in the fixation of carbon in marine phytoplankton, by mediating the conversion of 3-(methylthio)propanoyl-CoA (MMPA-CoA) to 3-(methylthio)acryloyl-CoA (MTA-CoA).</text>
</comment>
<dbReference type="Gene3D" id="1.10.540.10">
    <property type="entry name" value="Acyl-CoA dehydrogenase/oxidase, N-terminal domain"/>
    <property type="match status" value="1"/>
</dbReference>
<protein>
    <recommendedName>
        <fullName evidence="9">3-methylmercaptopropionyl-CoA dehydrogenase</fullName>
        <ecNumber evidence="8">1.3.99.41</ecNumber>
    </recommendedName>
</protein>
<dbReference type="EMBL" id="CP008948">
    <property type="protein sequence ID" value="AII10407.1"/>
    <property type="molecule type" value="Genomic_DNA"/>
</dbReference>
<feature type="domain" description="Acyl-CoA oxidase/dehydrogenase middle" evidence="12">
    <location>
        <begin position="160"/>
        <end position="269"/>
    </location>
</feature>
<sequence>MNYTPPIREMQFVLHEVLDAAATLQGAGVDVDRDTIDGVIEGAGDFCARILAPLNTVGDRDGCRLVGDTVVTPPGFKKAYDQYVAGGWPAVDCDVEHGGGGMPSTVGSAIKEMLASANPSWTLYTSLSAGAYRCLNANASEELKRRYLPQLASGQWTGTMCLTEPHCGTDLGLLTTRAVPADDGSYRITGAKMFITSGEHDLAENIVHLVLARTPDAPKGTRGISLFVVPKRTVDPDGAVGNRNGVFCDSIENKMGLHGSATCVLRFDNAVGHLVGEVNKGLAAMFVMMNGARLGTGVQALGMNEVANQKALTYARERIQSRAPESMRTPNQAADPIIDQPDVRRMLLTQKSWSGGSRLFLYWLALQVDLRKSSPDPSVREYAEDMLSLLTPVAKAFVSDRAVDSASLGMQVHGGAGYIVDYGAEQTFRDTRILPIYEGTNGVQSHDLLQRKVLSDGGRRFKQLVEMVSGYAQTLDGRQEMDLFRVALITLAGEIDTLVTDLARWAQDDDCRVGTSAVDFLNLVGYYVLAYFWARAADTVLQLGDQATDFHRQQLAIARFYFDKLLPDTFSLLVRARSDTRILMDDAAIAF</sequence>
<dbReference type="Gene3D" id="1.20.140.10">
    <property type="entry name" value="Butyryl-CoA Dehydrogenase, subunit A, domain 3"/>
    <property type="match status" value="1"/>
</dbReference>
<evidence type="ECO:0000256" key="8">
    <source>
        <dbReference type="ARBA" id="ARBA00066694"/>
    </source>
</evidence>
<feature type="domain" description="Acyl-CoA dehydrogenase/oxidase C-terminal" evidence="11">
    <location>
        <begin position="279"/>
        <end position="450"/>
    </location>
</feature>
<dbReference type="SUPFAM" id="SSF56645">
    <property type="entry name" value="Acyl-CoA dehydrogenase NM domain-like"/>
    <property type="match status" value="1"/>
</dbReference>
<dbReference type="Gene3D" id="2.40.110.10">
    <property type="entry name" value="Butyryl-CoA Dehydrogenase, subunit A, domain 2"/>
    <property type="match status" value="1"/>
</dbReference>
<dbReference type="PANTHER" id="PTHR42803:SF1">
    <property type="entry name" value="BROAD-SPECIFICITY LINEAR ACYL-COA DEHYDROGENASE FADE5"/>
    <property type="match status" value="1"/>
</dbReference>
<evidence type="ECO:0000259" key="14">
    <source>
        <dbReference type="Pfam" id="PF12806"/>
    </source>
</evidence>
<proteinExistence type="inferred from homology"/>
<dbReference type="PANTHER" id="PTHR42803">
    <property type="entry name" value="ACYL-COA DEHYDROGENASE"/>
    <property type="match status" value="1"/>
</dbReference>
<dbReference type="FunFam" id="2.40.110.10:FF:000031">
    <property type="entry name" value="Acyl-CoA dehydrogenase, putative"/>
    <property type="match status" value="1"/>
</dbReference>
<comment type="similarity">
    <text evidence="2 10">Belongs to the acyl-CoA dehydrogenase family.</text>
</comment>
<dbReference type="InterPro" id="IPR037069">
    <property type="entry name" value="AcylCoA_DH/ox_N_sf"/>
</dbReference>
<dbReference type="InterPro" id="IPR052166">
    <property type="entry name" value="Diverse_Acyl-CoA_DH"/>
</dbReference>
<dbReference type="Pfam" id="PF02770">
    <property type="entry name" value="Acyl-CoA_dh_M"/>
    <property type="match status" value="1"/>
</dbReference>
<evidence type="ECO:0000256" key="6">
    <source>
        <dbReference type="ARBA" id="ARBA00051388"/>
    </source>
</evidence>
<dbReference type="Pfam" id="PF02771">
    <property type="entry name" value="Acyl-CoA_dh_N"/>
    <property type="match status" value="1"/>
</dbReference>
<dbReference type="Pfam" id="PF00441">
    <property type="entry name" value="Acyl-CoA_dh_1"/>
    <property type="match status" value="1"/>
</dbReference>
<reference evidence="15 16" key="1">
    <citation type="submission" date="2014-07" db="EMBL/GenBank/DDBJ databases">
        <title>Genome Sequence of Rhodococcus opacus Strain R7, a Biodegrader of Mono- and Polycyclic Aromatic Hydrocarbons.</title>
        <authorList>
            <person name="Di Gennaro P."/>
            <person name="Zampolli J."/>
            <person name="Presti I."/>
            <person name="Cappelletti M."/>
            <person name="D'Ursi P."/>
            <person name="Orro A."/>
            <person name="Mezzelani A."/>
            <person name="Milanesi L."/>
        </authorList>
    </citation>
    <scope>NUCLEOTIDE SEQUENCE [LARGE SCALE GENOMIC DNA]</scope>
    <source>
        <strain evidence="15 16">R7</strain>
        <plasmid evidence="15">pPDG1</plasmid>
    </source>
</reference>
<evidence type="ECO:0000259" key="13">
    <source>
        <dbReference type="Pfam" id="PF02771"/>
    </source>
</evidence>
<evidence type="ECO:0000313" key="15">
    <source>
        <dbReference type="EMBL" id="AII10407.1"/>
    </source>
</evidence>
<geneLocation type="plasmid" evidence="15 16">
    <name>pPDG1</name>
</geneLocation>
<dbReference type="InterPro" id="IPR009075">
    <property type="entry name" value="AcylCo_DH/oxidase_C"/>
</dbReference>
<evidence type="ECO:0000256" key="5">
    <source>
        <dbReference type="ARBA" id="ARBA00023002"/>
    </source>
</evidence>
<evidence type="ECO:0000256" key="10">
    <source>
        <dbReference type="RuleBase" id="RU362125"/>
    </source>
</evidence>
<comment type="catalytic activity">
    <reaction evidence="6">
        <text>3-(methylsulfanyl)propanoyl-CoA + oxidized [electron-transfer flavoprotein] + H(+) = 3-(methylsulfanyl)acryloyl-CoA + reduced [electron-transfer flavoprotein]</text>
        <dbReference type="Rhea" id="RHEA:52612"/>
        <dbReference type="Rhea" id="RHEA-COMP:10685"/>
        <dbReference type="Rhea" id="RHEA-COMP:10686"/>
        <dbReference type="ChEBI" id="CHEBI:15378"/>
        <dbReference type="ChEBI" id="CHEBI:57692"/>
        <dbReference type="ChEBI" id="CHEBI:58307"/>
        <dbReference type="ChEBI" id="CHEBI:82815"/>
        <dbReference type="ChEBI" id="CHEBI:84994"/>
        <dbReference type="EC" id="1.3.99.41"/>
    </reaction>
    <physiologicalReaction direction="left-to-right" evidence="6">
        <dbReference type="Rhea" id="RHEA:52613"/>
    </physiologicalReaction>
</comment>
<dbReference type="Proteomes" id="UP000028488">
    <property type="component" value="Plasmid pPDG1"/>
</dbReference>
<dbReference type="InterPro" id="IPR025878">
    <property type="entry name" value="Acyl-CoA_dh-like_C_dom"/>
</dbReference>
<dbReference type="RefSeq" id="WP_128642503.1">
    <property type="nucleotide sequence ID" value="NZ_CP008948.1"/>
</dbReference>
<dbReference type="InterPro" id="IPR006091">
    <property type="entry name" value="Acyl-CoA_Oxase/DH_mid-dom"/>
</dbReference>
<gene>
    <name evidence="15" type="ORF">EP51_39590</name>
</gene>
<dbReference type="InterPro" id="IPR009100">
    <property type="entry name" value="AcylCoA_DH/oxidase_NM_dom_sf"/>
</dbReference>
<evidence type="ECO:0000256" key="2">
    <source>
        <dbReference type="ARBA" id="ARBA00009347"/>
    </source>
</evidence>
<evidence type="ECO:0000256" key="9">
    <source>
        <dbReference type="ARBA" id="ARBA00069043"/>
    </source>
</evidence>
<dbReference type="EC" id="1.3.99.41" evidence="8"/>
<keyword evidence="15" id="KW-0614">Plasmid</keyword>
<name>A0A076EYT6_RHOOP</name>
<feature type="domain" description="Acyl-CoA dehydrogenase/oxidase N-terminal" evidence="13">
    <location>
        <begin position="79"/>
        <end position="155"/>
    </location>
</feature>
<comment type="cofactor">
    <cofactor evidence="1 10">
        <name>FAD</name>
        <dbReference type="ChEBI" id="CHEBI:57692"/>
    </cofactor>
</comment>
<dbReference type="Pfam" id="PF12806">
    <property type="entry name" value="Acyl-CoA_dh_C"/>
    <property type="match status" value="1"/>
</dbReference>
<evidence type="ECO:0000256" key="7">
    <source>
        <dbReference type="ARBA" id="ARBA00058683"/>
    </source>
</evidence>
<evidence type="ECO:0000259" key="11">
    <source>
        <dbReference type="Pfam" id="PF00441"/>
    </source>
</evidence>
<dbReference type="InterPro" id="IPR013786">
    <property type="entry name" value="AcylCoA_DH/ox_N"/>
</dbReference>
<dbReference type="InterPro" id="IPR036250">
    <property type="entry name" value="AcylCo_DH-like_C"/>
</dbReference>
<dbReference type="GO" id="GO:0016627">
    <property type="term" value="F:oxidoreductase activity, acting on the CH-CH group of donors"/>
    <property type="evidence" value="ECO:0007669"/>
    <property type="project" value="InterPro"/>
</dbReference>
<dbReference type="GO" id="GO:0050660">
    <property type="term" value="F:flavin adenine dinucleotide binding"/>
    <property type="evidence" value="ECO:0007669"/>
    <property type="project" value="InterPro"/>
</dbReference>